<reference evidence="2 3" key="1">
    <citation type="journal article" date="2019" name="Nat. Ecol. Evol.">
        <title>Megaphylogeny resolves global patterns of mushroom evolution.</title>
        <authorList>
            <person name="Varga T."/>
            <person name="Krizsan K."/>
            <person name="Foldi C."/>
            <person name="Dima B."/>
            <person name="Sanchez-Garcia M."/>
            <person name="Sanchez-Ramirez S."/>
            <person name="Szollosi G.J."/>
            <person name="Szarkandi J.G."/>
            <person name="Papp V."/>
            <person name="Albert L."/>
            <person name="Andreopoulos W."/>
            <person name="Angelini C."/>
            <person name="Antonin V."/>
            <person name="Barry K.W."/>
            <person name="Bougher N.L."/>
            <person name="Buchanan P."/>
            <person name="Buyck B."/>
            <person name="Bense V."/>
            <person name="Catcheside P."/>
            <person name="Chovatia M."/>
            <person name="Cooper J."/>
            <person name="Damon W."/>
            <person name="Desjardin D."/>
            <person name="Finy P."/>
            <person name="Geml J."/>
            <person name="Haridas S."/>
            <person name="Hughes K."/>
            <person name="Justo A."/>
            <person name="Karasinski D."/>
            <person name="Kautmanova I."/>
            <person name="Kiss B."/>
            <person name="Kocsube S."/>
            <person name="Kotiranta H."/>
            <person name="LaButti K.M."/>
            <person name="Lechner B.E."/>
            <person name="Liimatainen K."/>
            <person name="Lipzen A."/>
            <person name="Lukacs Z."/>
            <person name="Mihaltcheva S."/>
            <person name="Morgado L.N."/>
            <person name="Niskanen T."/>
            <person name="Noordeloos M.E."/>
            <person name="Ohm R.A."/>
            <person name="Ortiz-Santana B."/>
            <person name="Ovrebo C."/>
            <person name="Racz N."/>
            <person name="Riley R."/>
            <person name="Savchenko A."/>
            <person name="Shiryaev A."/>
            <person name="Soop K."/>
            <person name="Spirin V."/>
            <person name="Szebenyi C."/>
            <person name="Tomsovsky M."/>
            <person name="Tulloss R.E."/>
            <person name="Uehling J."/>
            <person name="Grigoriev I.V."/>
            <person name="Vagvolgyi C."/>
            <person name="Papp T."/>
            <person name="Martin F.M."/>
            <person name="Miettinen O."/>
            <person name="Hibbett D.S."/>
            <person name="Nagy L.G."/>
        </authorList>
    </citation>
    <scope>NUCLEOTIDE SEQUENCE [LARGE SCALE GENOMIC DNA]</scope>
    <source>
        <strain evidence="2 3">CBS 962.96</strain>
    </source>
</reference>
<gene>
    <name evidence="2" type="ORF">K435DRAFT_974288</name>
</gene>
<dbReference type="InterPro" id="IPR022893">
    <property type="entry name" value="Shikimate_DH_fam"/>
</dbReference>
<dbReference type="EMBL" id="ML180707">
    <property type="protein sequence ID" value="THU76791.1"/>
    <property type="molecule type" value="Genomic_DNA"/>
</dbReference>
<evidence type="ECO:0000313" key="3">
    <source>
        <dbReference type="Proteomes" id="UP000297245"/>
    </source>
</evidence>
<proteinExistence type="predicted"/>
<dbReference type="Gene3D" id="3.40.50.10860">
    <property type="entry name" value="Leucine Dehydrogenase, chain A, domain 1"/>
    <property type="match status" value="1"/>
</dbReference>
<dbReference type="PANTHER" id="PTHR21089">
    <property type="entry name" value="SHIKIMATE DEHYDROGENASE"/>
    <property type="match status" value="1"/>
</dbReference>
<accession>A0A4S8KMR5</accession>
<dbReference type="InterPro" id="IPR036291">
    <property type="entry name" value="NAD(P)-bd_dom_sf"/>
</dbReference>
<dbReference type="AlphaFoldDB" id="A0A4S8KMR5"/>
<dbReference type="SUPFAM" id="SSF51735">
    <property type="entry name" value="NAD(P)-binding Rossmann-fold domains"/>
    <property type="match status" value="1"/>
</dbReference>
<dbReference type="GO" id="GO:0004764">
    <property type="term" value="F:shikimate 3-dehydrogenase (NADP+) activity"/>
    <property type="evidence" value="ECO:0007669"/>
    <property type="project" value="InterPro"/>
</dbReference>
<dbReference type="PANTHER" id="PTHR21089:SF1">
    <property type="entry name" value="BIFUNCTIONAL 3-DEHYDROQUINATE DEHYDRATASE_SHIKIMATE DEHYDROGENASE, CHLOROPLASTIC"/>
    <property type="match status" value="1"/>
</dbReference>
<dbReference type="InterPro" id="IPR046346">
    <property type="entry name" value="Aminoacid_DH-like_N_sf"/>
</dbReference>
<organism evidence="2 3">
    <name type="scientific">Dendrothele bispora (strain CBS 962.96)</name>
    <dbReference type="NCBI Taxonomy" id="1314807"/>
    <lineage>
        <taxon>Eukaryota</taxon>
        <taxon>Fungi</taxon>
        <taxon>Dikarya</taxon>
        <taxon>Basidiomycota</taxon>
        <taxon>Agaricomycotina</taxon>
        <taxon>Agaricomycetes</taxon>
        <taxon>Agaricomycetidae</taxon>
        <taxon>Agaricales</taxon>
        <taxon>Agaricales incertae sedis</taxon>
        <taxon>Dendrothele</taxon>
    </lineage>
</organism>
<dbReference type="Gene3D" id="3.40.50.720">
    <property type="entry name" value="NAD(P)-binding Rossmann-like Domain"/>
    <property type="match status" value="1"/>
</dbReference>
<name>A0A4S8KMR5_DENBC</name>
<feature type="domain" description="Shikimate dehydrogenase substrate binding N-terminal" evidence="1">
    <location>
        <begin position="37"/>
        <end position="118"/>
    </location>
</feature>
<keyword evidence="3" id="KW-1185">Reference proteome</keyword>
<dbReference type="Pfam" id="PF08501">
    <property type="entry name" value="Shikimate_dh_N"/>
    <property type="match status" value="1"/>
</dbReference>
<evidence type="ECO:0000259" key="1">
    <source>
        <dbReference type="Pfam" id="PF08501"/>
    </source>
</evidence>
<evidence type="ECO:0000313" key="2">
    <source>
        <dbReference type="EMBL" id="THU76791.1"/>
    </source>
</evidence>
<protein>
    <recommendedName>
        <fullName evidence="1">Shikimate dehydrogenase substrate binding N-terminal domain-containing protein</fullName>
    </recommendedName>
</protein>
<dbReference type="InterPro" id="IPR013708">
    <property type="entry name" value="Shikimate_DH-bd_N"/>
</dbReference>
<sequence>MRIDEWMQALLPLQVWNNMGNFSSSSTDSPDGKSFRLFGYPLAHSASPAFHNEIFKAMGTDKHYSIYSTSKVIPGMLDEIRSDNLGGAAVTMPLKSAIIPYLDGISPESQATGAVNTLVKVPSPSENGTCSIIGTNTDILGVKNALLKYLRQQHPDVLISNSSRYPENLGGAGVVFGGGATTRSAVYALHTIGLHPIYLVNRDVDEVAQVRANFPDLVKAGSLVHLTSPTLVEELLAQPTSPKVLMIVGAIPAIAPKTKEERMVYTTASHILTIPYEPLVVPEGSVDSLPIPMKRLFLEMAYKPRLTPMLQVATAHGWEPIVGTEAMLEQGYAQQRMWIRGDPSMATGSDPTILGEEVEKRAADLIAGLGDIVVKEAEIDRAASIDAAPIPKLN</sequence>
<dbReference type="SUPFAM" id="SSF53223">
    <property type="entry name" value="Aminoacid dehydrogenase-like, N-terminal domain"/>
    <property type="match status" value="1"/>
</dbReference>
<dbReference type="Proteomes" id="UP000297245">
    <property type="component" value="Unassembled WGS sequence"/>
</dbReference>
<dbReference type="GO" id="GO:0009423">
    <property type="term" value="P:chorismate biosynthetic process"/>
    <property type="evidence" value="ECO:0007669"/>
    <property type="project" value="TreeGrafter"/>
</dbReference>
<dbReference type="OrthoDB" id="204377at2759"/>
<dbReference type="GO" id="GO:0019632">
    <property type="term" value="P:shikimate metabolic process"/>
    <property type="evidence" value="ECO:0007669"/>
    <property type="project" value="TreeGrafter"/>
</dbReference>